<evidence type="ECO:0000256" key="2">
    <source>
        <dbReference type="ARBA" id="ARBA00007727"/>
    </source>
</evidence>
<evidence type="ECO:0000259" key="10">
    <source>
        <dbReference type="Pfam" id="PF14416"/>
    </source>
</evidence>
<feature type="region of interest" description="Disordered" evidence="7">
    <location>
        <begin position="1"/>
        <end position="21"/>
    </location>
</feature>
<evidence type="ECO:0000313" key="11">
    <source>
        <dbReference type="Proteomes" id="UP000189701"/>
    </source>
</evidence>
<dbReference type="InterPro" id="IPR026057">
    <property type="entry name" value="TBL_C"/>
</dbReference>
<dbReference type="AlphaFoldDB" id="A0A1U7YIA8"/>
<dbReference type="OrthoDB" id="630188at2759"/>
<comment type="similarity">
    <text evidence="2">Belongs to the PC-esterase family. TBL subfamily.</text>
</comment>
<dbReference type="Pfam" id="PF13839">
    <property type="entry name" value="PC-Esterase"/>
    <property type="match status" value="1"/>
</dbReference>
<dbReference type="InterPro" id="IPR029962">
    <property type="entry name" value="TBL"/>
</dbReference>
<feature type="domain" description="Trichome birefringence-like C-terminal" evidence="9">
    <location>
        <begin position="145"/>
        <end position="428"/>
    </location>
</feature>
<dbReference type="Proteomes" id="UP000189701">
    <property type="component" value="Unplaced"/>
</dbReference>
<evidence type="ECO:0000256" key="8">
    <source>
        <dbReference type="SAM" id="Phobius"/>
    </source>
</evidence>
<feature type="transmembrane region" description="Helical" evidence="8">
    <location>
        <begin position="45"/>
        <end position="63"/>
    </location>
</feature>
<dbReference type="eggNOG" id="ENOG502QSSZ">
    <property type="taxonomic scope" value="Eukaryota"/>
</dbReference>
<dbReference type="GO" id="GO:0016020">
    <property type="term" value="C:membrane"/>
    <property type="evidence" value="ECO:0007669"/>
    <property type="project" value="UniProtKB-SubCell"/>
</dbReference>
<evidence type="ECO:0000256" key="7">
    <source>
        <dbReference type="SAM" id="MobiDB-lite"/>
    </source>
</evidence>
<dbReference type="KEGG" id="nsy:104247377"/>
<evidence type="ECO:0000256" key="1">
    <source>
        <dbReference type="ARBA" id="ARBA00004167"/>
    </source>
</evidence>
<name>A0A1U7YIA8_NICSY</name>
<keyword evidence="11" id="KW-1185">Reference proteome</keyword>
<dbReference type="PANTHER" id="PTHR32285:SF53">
    <property type="entry name" value="PROTEIN TRICHOME BIREFRINGENCE-LIKE 9"/>
    <property type="match status" value="1"/>
</dbReference>
<dbReference type="Pfam" id="PF14416">
    <property type="entry name" value="PMR5N"/>
    <property type="match status" value="1"/>
</dbReference>
<feature type="compositionally biased region" description="Low complexity" evidence="7">
    <location>
        <begin position="10"/>
        <end position="21"/>
    </location>
</feature>
<dbReference type="GO" id="GO:0005794">
    <property type="term" value="C:Golgi apparatus"/>
    <property type="evidence" value="ECO:0007669"/>
    <property type="project" value="TreeGrafter"/>
</dbReference>
<reference evidence="12" key="2">
    <citation type="submission" date="2025-08" db="UniProtKB">
        <authorList>
            <consortium name="RefSeq"/>
        </authorList>
    </citation>
    <scope>IDENTIFICATION</scope>
    <source>
        <tissue evidence="12">Leaf</tissue>
    </source>
</reference>
<evidence type="ECO:0000256" key="3">
    <source>
        <dbReference type="ARBA" id="ARBA00022692"/>
    </source>
</evidence>
<dbReference type="STRING" id="4096.A0A1U7YIA8"/>
<evidence type="ECO:0000256" key="5">
    <source>
        <dbReference type="ARBA" id="ARBA00022989"/>
    </source>
</evidence>
<dbReference type="InterPro" id="IPR025846">
    <property type="entry name" value="TBL_N"/>
</dbReference>
<keyword evidence="4" id="KW-0735">Signal-anchor</keyword>
<dbReference type="RefSeq" id="XP_009801676.1">
    <property type="nucleotide sequence ID" value="XM_009803374.1"/>
</dbReference>
<proteinExistence type="inferred from homology"/>
<keyword evidence="5 8" id="KW-1133">Transmembrane helix</keyword>
<reference evidence="11" key="1">
    <citation type="journal article" date="2013" name="Genome Biol.">
        <title>Reference genomes and transcriptomes of Nicotiana sylvestris and Nicotiana tomentosiformis.</title>
        <authorList>
            <person name="Sierro N."/>
            <person name="Battey J.N."/>
            <person name="Ouadi S."/>
            <person name="Bovet L."/>
            <person name="Goepfert S."/>
            <person name="Bakaher N."/>
            <person name="Peitsch M.C."/>
            <person name="Ivanov N.V."/>
        </authorList>
    </citation>
    <scope>NUCLEOTIDE SEQUENCE [LARGE SCALE GENOMIC DNA]</scope>
</reference>
<dbReference type="GeneID" id="104247377"/>
<dbReference type="PANTHER" id="PTHR32285">
    <property type="entry name" value="PROTEIN TRICHOME BIREFRINGENCE-LIKE 9-RELATED"/>
    <property type="match status" value="1"/>
</dbReference>
<keyword evidence="3 8" id="KW-0812">Transmembrane</keyword>
<accession>A0A1U7YIA8</accession>
<evidence type="ECO:0000256" key="4">
    <source>
        <dbReference type="ARBA" id="ARBA00022968"/>
    </source>
</evidence>
<dbReference type="GO" id="GO:0016413">
    <property type="term" value="F:O-acetyltransferase activity"/>
    <property type="evidence" value="ECO:0007669"/>
    <property type="project" value="InterPro"/>
</dbReference>
<evidence type="ECO:0000313" key="12">
    <source>
        <dbReference type="RefSeq" id="XP_009801676.1"/>
    </source>
</evidence>
<evidence type="ECO:0000259" key="9">
    <source>
        <dbReference type="Pfam" id="PF13839"/>
    </source>
</evidence>
<keyword evidence="6 8" id="KW-0472">Membrane</keyword>
<organism evidence="11 12">
    <name type="scientific">Nicotiana sylvestris</name>
    <name type="common">Wood tobacco</name>
    <name type="synonym">South American tobacco</name>
    <dbReference type="NCBI Taxonomy" id="4096"/>
    <lineage>
        <taxon>Eukaryota</taxon>
        <taxon>Viridiplantae</taxon>
        <taxon>Streptophyta</taxon>
        <taxon>Embryophyta</taxon>
        <taxon>Tracheophyta</taxon>
        <taxon>Spermatophyta</taxon>
        <taxon>Magnoliopsida</taxon>
        <taxon>eudicotyledons</taxon>
        <taxon>Gunneridae</taxon>
        <taxon>Pentapetalae</taxon>
        <taxon>asterids</taxon>
        <taxon>lamiids</taxon>
        <taxon>Solanales</taxon>
        <taxon>Solanaceae</taxon>
        <taxon>Nicotianoideae</taxon>
        <taxon>Nicotianeae</taxon>
        <taxon>Nicotiana</taxon>
    </lineage>
</organism>
<comment type="subcellular location">
    <subcellularLocation>
        <location evidence="1">Membrane</location>
        <topology evidence="1">Single-pass membrane protein</topology>
    </subcellularLocation>
</comment>
<evidence type="ECO:0000256" key="6">
    <source>
        <dbReference type="ARBA" id="ARBA00023136"/>
    </source>
</evidence>
<gene>
    <name evidence="12" type="primary">LOC104247377</name>
</gene>
<feature type="domain" description="Trichome birefringence-like N-terminal" evidence="10">
    <location>
        <begin position="91"/>
        <end position="144"/>
    </location>
</feature>
<sequence>MDLQPVSHEQQQQQQQNQKQPTTTNNKFVFFCFPLKFANKDFSHVLLFFLFLLFSSILFYNILSPLQPQYLLGIGFLSKILPKTSENSSKACDFSYGKWVWDESYVVDQYTENCPFLDPGFRCRESGRRDLDYRKWRWQPQGCDLPKFNAKDFLERSRNGRIVFAGDSIGRNQWESMICMLAQGVSNLSTIYEKSGNPITKHKGFLSMHFHEYNLTVEYYRVPFLVVVDRPPANASKEVRGVIRLDKLHWYFTKWVEADIIIFNAGHWWNEDKTVKMGIHFQEGPTVNMTMNVAEAFQRSLNTWASWVIQNTKAKKSHIFFRSFSPVHYRDGAWNEGGHCHTNIAPETDHTKLEREPINNIFISEVVKQMESTRRNITFLNITYLSEFRKDGHPSEHREPGTPAGAPQDCSHWCLPGVPDTWNELLYAHLLLNGFRTKLK</sequence>
<protein>
    <submittedName>
        <fullName evidence="12">Protein trichome birefringence-like 8</fullName>
    </submittedName>
</protein>